<sequence>MAMHVFIKVGLQLFSTWIIYLLLQVIYRLKYHPLAKFPGPRLAAVTMMYAGWYDLPFASSFCKQLPRLHDDYGPIVRIRPNELHIRDMDSFRQVYRLGTPFKKYPGFYNAYVIDGSFFNIHETKAVKPIKDMYSPHFSRAAIQKLEGVIHAKITKLLNALHMASQESKVVDLTLAFKCLTADVVMEYCYQRNFGALDATDFHFKIIEDMEGLFGTASYTWYFPNTFNLLCRILEHAPVSVTKVVAKPLAASFEIYKGCQERIATLQRTTLDPSVPSIFQTALLPEPKKGRSTPALKELTADALVFFGAGTDTTAHALATGTWYLLQNPAILTRLRQELCNAIVDADSSTMLSWVELEKLPFLRAVIKESLRLSFGVPGRLPRVVPENGAVFCGQEIPPNTVISHSAYAYHMSDQYFPEAKAFKPDRWLGPGSVERERYMLSFSAGSRGCLGINLAYAELFTTFAYLFRKFDLEVFNTTEHDINWHDCYTPATFGHLKVRLNRVVGEKQ</sequence>
<dbReference type="InterPro" id="IPR036396">
    <property type="entry name" value="Cyt_P450_sf"/>
</dbReference>
<dbReference type="GO" id="GO:0020037">
    <property type="term" value="F:heme binding"/>
    <property type="evidence" value="ECO:0007669"/>
    <property type="project" value="InterPro"/>
</dbReference>
<keyword evidence="7" id="KW-0812">Transmembrane</keyword>
<protein>
    <recommendedName>
        <fullName evidence="10">Cytochrome P450</fullName>
    </recommendedName>
</protein>
<evidence type="ECO:0000256" key="4">
    <source>
        <dbReference type="ARBA" id="ARBA00023004"/>
    </source>
</evidence>
<dbReference type="CDD" id="cd11062">
    <property type="entry name" value="CYP58-like"/>
    <property type="match status" value="1"/>
</dbReference>
<evidence type="ECO:0000256" key="7">
    <source>
        <dbReference type="SAM" id="Phobius"/>
    </source>
</evidence>
<evidence type="ECO:0000256" key="5">
    <source>
        <dbReference type="PIRSR" id="PIRSR602401-1"/>
    </source>
</evidence>
<dbReference type="STRING" id="1016849.A0A0D1VLL9"/>
<dbReference type="PANTHER" id="PTHR24305">
    <property type="entry name" value="CYTOCHROME P450"/>
    <property type="match status" value="1"/>
</dbReference>
<keyword evidence="2 5" id="KW-0479">Metal-binding</keyword>
<comment type="similarity">
    <text evidence="6">Belongs to the cytochrome P450 family.</text>
</comment>
<keyword evidence="6" id="KW-0503">Monooxygenase</keyword>
<evidence type="ECO:0000256" key="3">
    <source>
        <dbReference type="ARBA" id="ARBA00023002"/>
    </source>
</evidence>
<keyword evidence="4 5" id="KW-0408">Iron</keyword>
<evidence type="ECO:0000256" key="1">
    <source>
        <dbReference type="ARBA" id="ARBA00001971"/>
    </source>
</evidence>
<evidence type="ECO:0000313" key="9">
    <source>
        <dbReference type="Proteomes" id="UP000053599"/>
    </source>
</evidence>
<keyword evidence="5 6" id="KW-0349">Heme</keyword>
<dbReference type="SUPFAM" id="SSF48264">
    <property type="entry name" value="Cytochrome P450"/>
    <property type="match status" value="1"/>
</dbReference>
<evidence type="ECO:0008006" key="10">
    <source>
        <dbReference type="Google" id="ProtNLM"/>
    </source>
</evidence>
<evidence type="ECO:0000256" key="6">
    <source>
        <dbReference type="RuleBase" id="RU000461"/>
    </source>
</evidence>
<name>A0A0D1VLL9_9EURO</name>
<evidence type="ECO:0000313" key="8">
    <source>
        <dbReference type="EMBL" id="KIV76880.1"/>
    </source>
</evidence>
<comment type="cofactor">
    <cofactor evidence="1 5">
        <name>heme</name>
        <dbReference type="ChEBI" id="CHEBI:30413"/>
    </cofactor>
</comment>
<dbReference type="PRINTS" id="PR00463">
    <property type="entry name" value="EP450I"/>
</dbReference>
<dbReference type="PANTHER" id="PTHR24305:SF152">
    <property type="entry name" value="P450, PUTATIVE (EUROFUNG)-RELATED"/>
    <property type="match status" value="1"/>
</dbReference>
<dbReference type="OrthoDB" id="4113639at2759"/>
<dbReference type="InterPro" id="IPR017972">
    <property type="entry name" value="Cyt_P450_CS"/>
</dbReference>
<evidence type="ECO:0000256" key="2">
    <source>
        <dbReference type="ARBA" id="ARBA00022723"/>
    </source>
</evidence>
<organism evidence="8 9">
    <name type="scientific">Exophiala sideris</name>
    <dbReference type="NCBI Taxonomy" id="1016849"/>
    <lineage>
        <taxon>Eukaryota</taxon>
        <taxon>Fungi</taxon>
        <taxon>Dikarya</taxon>
        <taxon>Ascomycota</taxon>
        <taxon>Pezizomycotina</taxon>
        <taxon>Eurotiomycetes</taxon>
        <taxon>Chaetothyriomycetidae</taxon>
        <taxon>Chaetothyriales</taxon>
        <taxon>Herpotrichiellaceae</taxon>
        <taxon>Exophiala</taxon>
    </lineage>
</organism>
<dbReference type="GO" id="GO:0005506">
    <property type="term" value="F:iron ion binding"/>
    <property type="evidence" value="ECO:0007669"/>
    <property type="project" value="InterPro"/>
</dbReference>
<dbReference type="PRINTS" id="PR00385">
    <property type="entry name" value="P450"/>
</dbReference>
<dbReference type="InterPro" id="IPR001128">
    <property type="entry name" value="Cyt_P450"/>
</dbReference>
<dbReference type="GO" id="GO:0016705">
    <property type="term" value="F:oxidoreductase activity, acting on paired donors, with incorporation or reduction of molecular oxygen"/>
    <property type="evidence" value="ECO:0007669"/>
    <property type="project" value="InterPro"/>
</dbReference>
<keyword evidence="7" id="KW-1133">Transmembrane helix</keyword>
<dbReference type="GO" id="GO:0004497">
    <property type="term" value="F:monooxygenase activity"/>
    <property type="evidence" value="ECO:0007669"/>
    <property type="project" value="UniProtKB-KW"/>
</dbReference>
<reference evidence="8 9" key="1">
    <citation type="submission" date="2015-01" db="EMBL/GenBank/DDBJ databases">
        <title>The Genome Sequence of Exophiala sideris CBS121828.</title>
        <authorList>
            <consortium name="The Broad Institute Genomics Platform"/>
            <person name="Cuomo C."/>
            <person name="de Hoog S."/>
            <person name="Gorbushina A."/>
            <person name="Stielow B."/>
            <person name="Teixiera M."/>
            <person name="Abouelleil A."/>
            <person name="Chapman S.B."/>
            <person name="Priest M."/>
            <person name="Young S.K."/>
            <person name="Wortman J."/>
            <person name="Nusbaum C."/>
            <person name="Birren B."/>
        </authorList>
    </citation>
    <scope>NUCLEOTIDE SEQUENCE [LARGE SCALE GENOMIC DNA]</scope>
    <source>
        <strain evidence="8 9">CBS 121828</strain>
    </source>
</reference>
<gene>
    <name evidence="8" type="ORF">PV11_08730</name>
</gene>
<dbReference type="InterPro" id="IPR050121">
    <property type="entry name" value="Cytochrome_P450_monoxygenase"/>
</dbReference>
<dbReference type="EMBL" id="KN846954">
    <property type="protein sequence ID" value="KIV76880.1"/>
    <property type="molecule type" value="Genomic_DNA"/>
</dbReference>
<dbReference type="Gene3D" id="1.10.630.10">
    <property type="entry name" value="Cytochrome P450"/>
    <property type="match status" value="1"/>
</dbReference>
<feature type="transmembrane region" description="Helical" evidence="7">
    <location>
        <begin position="6"/>
        <end position="27"/>
    </location>
</feature>
<accession>A0A0D1VLL9</accession>
<keyword evidence="3 6" id="KW-0560">Oxidoreductase</keyword>
<dbReference type="Pfam" id="PF00067">
    <property type="entry name" value="p450"/>
    <property type="match status" value="1"/>
</dbReference>
<dbReference type="PROSITE" id="PS00086">
    <property type="entry name" value="CYTOCHROME_P450"/>
    <property type="match status" value="1"/>
</dbReference>
<dbReference type="HOGENOM" id="CLU_001570_14_4_1"/>
<feature type="binding site" description="axial binding residue" evidence="5">
    <location>
        <position position="449"/>
    </location>
    <ligand>
        <name>heme</name>
        <dbReference type="ChEBI" id="CHEBI:30413"/>
    </ligand>
    <ligandPart>
        <name>Fe</name>
        <dbReference type="ChEBI" id="CHEBI:18248"/>
    </ligandPart>
</feature>
<dbReference type="AlphaFoldDB" id="A0A0D1VLL9"/>
<dbReference type="Proteomes" id="UP000053599">
    <property type="component" value="Unassembled WGS sequence"/>
</dbReference>
<keyword evidence="7" id="KW-0472">Membrane</keyword>
<proteinExistence type="inferred from homology"/>
<dbReference type="InterPro" id="IPR002401">
    <property type="entry name" value="Cyt_P450_E_grp-I"/>
</dbReference>